<reference evidence="3" key="1">
    <citation type="submission" date="2022-11" db="UniProtKB">
        <authorList>
            <consortium name="WormBaseParasite"/>
        </authorList>
    </citation>
    <scope>IDENTIFICATION</scope>
</reference>
<accession>A0A915N9F7</accession>
<feature type="compositionally biased region" description="Low complexity" evidence="1">
    <location>
        <begin position="481"/>
        <end position="496"/>
    </location>
</feature>
<feature type="region of interest" description="Disordered" evidence="1">
    <location>
        <begin position="477"/>
        <end position="514"/>
    </location>
</feature>
<dbReference type="WBParaSite" id="scaffold8063_cov206.g12698">
    <property type="protein sequence ID" value="scaffold8063_cov206.g12698"/>
    <property type="gene ID" value="scaffold8063_cov206.g12698"/>
</dbReference>
<keyword evidence="2" id="KW-1185">Reference proteome</keyword>
<evidence type="ECO:0000313" key="3">
    <source>
        <dbReference type="WBParaSite" id="scaffold8063_cov206.g12698"/>
    </source>
</evidence>
<evidence type="ECO:0000256" key="1">
    <source>
        <dbReference type="SAM" id="MobiDB-lite"/>
    </source>
</evidence>
<organism evidence="2 3">
    <name type="scientific">Meloidogyne javanica</name>
    <name type="common">Root-knot nematode worm</name>
    <dbReference type="NCBI Taxonomy" id="6303"/>
    <lineage>
        <taxon>Eukaryota</taxon>
        <taxon>Metazoa</taxon>
        <taxon>Ecdysozoa</taxon>
        <taxon>Nematoda</taxon>
        <taxon>Chromadorea</taxon>
        <taxon>Rhabditida</taxon>
        <taxon>Tylenchina</taxon>
        <taxon>Tylenchomorpha</taxon>
        <taxon>Tylenchoidea</taxon>
        <taxon>Meloidogynidae</taxon>
        <taxon>Meloidogyninae</taxon>
        <taxon>Meloidogyne</taxon>
        <taxon>Meloidogyne incognita group</taxon>
    </lineage>
</organism>
<dbReference type="Proteomes" id="UP000887561">
    <property type="component" value="Unplaced"/>
</dbReference>
<dbReference type="InterPro" id="IPR005312">
    <property type="entry name" value="DUF1759"/>
</dbReference>
<name>A0A915N9F7_MELJA</name>
<feature type="compositionally biased region" description="Polar residues" evidence="1">
    <location>
        <begin position="503"/>
        <end position="514"/>
    </location>
</feature>
<evidence type="ECO:0000313" key="2">
    <source>
        <dbReference type="Proteomes" id="UP000887561"/>
    </source>
</evidence>
<feature type="region of interest" description="Disordered" evidence="1">
    <location>
        <begin position="155"/>
        <end position="208"/>
    </location>
</feature>
<protein>
    <submittedName>
        <fullName evidence="3">Uncharacterized protein</fullName>
    </submittedName>
</protein>
<sequence length="532" mass="61998">MSRILRQELGAAVSSLVERLKNADSYIDKIKSKPTAEEEQELLISVEMELVHLAQRTDQLQNVIRHYNKYMEGLSEAKQDEEENFLVNYLTFDEKSDKSEIPHRWPITSLFNRAQEAINRLRAYRIMRQMTSENNSNSSPRAPSAQGSVNINESQQTHIIQPGQERRQFYSDEEEEREWSQQRRTLRQNSDRNNLREGSAAREAISGYPPSDTNYDIVKEILKDKYGNDDQLSDQLEAQLLKMQPIRNNLRELSQFQKEVERICLQLESLGGQNQRFLCNIIKSKLPHGVLQQLVTEELHSKRKWDDKALRKALIDIVKIRQTTEECMTSFQGEPRREQTRDQINNSGAYRSERMPIRQDTRLVLRPIEQTRAFPVFNANNRDNNQNSFCSLCSNNGHKPSQCLKYSTPQERKARLEEQKRCLKCLQQSHSTEQCPRAFSCRNCGSLDHHFIICFKVNAHNQPINQSIQIRQTRNLKQTEQNPRQNSFQNRQNNNFKPKLTGANATTLNNPKPVTTLSVINEESEEKDLECH</sequence>
<proteinExistence type="predicted"/>
<dbReference type="AlphaFoldDB" id="A0A915N9F7"/>
<dbReference type="Pfam" id="PF03564">
    <property type="entry name" value="DUF1759"/>
    <property type="match status" value="1"/>
</dbReference>